<sequence>MNGYYKWTSTTFHLGPSAAEKLFAVSTKGGWFDSSPPISLHSGPSAKDPVLGKAKGIGKWSTMETTVTVPRGMTPANPDRDTHTTVAMKYTSWKDAHYTFSTRVPPVPGSKEPPQLETFEWRSTSGTEAKEISGGSWSSGYKLVRMTGGPAGEGGARKVRDVGFTSDGREIVAIIVHNSSWSLSKGMRFAFMGTGLTGLFGEEWEITALVTGLQLWILDVLTATASS</sequence>
<reference evidence="1" key="1">
    <citation type="submission" date="2018-03" db="EMBL/GenBank/DDBJ databases">
        <authorList>
            <person name="Guldener U."/>
        </authorList>
    </citation>
    <scope>NUCLEOTIDE SEQUENCE</scope>
</reference>
<dbReference type="AlphaFoldDB" id="A0AAE8N6J9"/>
<proteinExistence type="predicted"/>
<evidence type="ECO:0000313" key="1">
    <source>
        <dbReference type="EMBL" id="SPO07196.1"/>
    </source>
</evidence>
<evidence type="ECO:0000313" key="2">
    <source>
        <dbReference type="Proteomes" id="UP001187682"/>
    </source>
</evidence>
<comment type="caution">
    <text evidence="1">The sequence shown here is derived from an EMBL/GenBank/DDBJ whole genome shotgun (WGS) entry which is preliminary data.</text>
</comment>
<name>A0AAE8N6J9_9PEZI</name>
<organism evidence="1 2">
    <name type="scientific">Cephalotrichum gorgonifer</name>
    <dbReference type="NCBI Taxonomy" id="2041049"/>
    <lineage>
        <taxon>Eukaryota</taxon>
        <taxon>Fungi</taxon>
        <taxon>Dikarya</taxon>
        <taxon>Ascomycota</taxon>
        <taxon>Pezizomycotina</taxon>
        <taxon>Sordariomycetes</taxon>
        <taxon>Hypocreomycetidae</taxon>
        <taxon>Microascales</taxon>
        <taxon>Microascaceae</taxon>
        <taxon>Cephalotrichum</taxon>
    </lineage>
</organism>
<keyword evidence="2" id="KW-1185">Reference proteome</keyword>
<dbReference type="EMBL" id="ONZQ02000019">
    <property type="protein sequence ID" value="SPO07196.1"/>
    <property type="molecule type" value="Genomic_DNA"/>
</dbReference>
<dbReference type="Proteomes" id="UP001187682">
    <property type="component" value="Unassembled WGS sequence"/>
</dbReference>
<protein>
    <submittedName>
        <fullName evidence="1">Uncharacterized protein</fullName>
    </submittedName>
</protein>
<accession>A0AAE8N6J9</accession>
<gene>
    <name evidence="1" type="ORF">DNG_09890</name>
</gene>